<dbReference type="RefSeq" id="WP_338452066.1">
    <property type="nucleotide sequence ID" value="NZ_CP137640.1"/>
</dbReference>
<name>A0ABZ2CPY3_9BACI</name>
<dbReference type="PANTHER" id="PTHR43384">
    <property type="entry name" value="SEPTUM SITE-DETERMINING PROTEIN MIND HOMOLOG, CHLOROPLASTIC-RELATED"/>
    <property type="match status" value="1"/>
</dbReference>
<sequence length="288" mass="32480">MEDQAEKLREKLLQHHSNIQTKTIAVISGKGGVGKSNVSLNFAITLHKKGHKVLLFDMDIGMGNIDILMGASSIYSIADFFINDVPLKNMITEIPGGIHYISGGTGLSRLTKITEESIQAFFAQFFNLLGDYEYVIFDMDAGMNESSLRFILAVDEVIVITTCEPTSITDAYAAMKYITLANKMIPFFIIVNRVQTEKEGMDTYTRISKVLNHFLEKNAVLLGILPEDPIIPQAVNRQIPFIKLNENAPASKALFSMVEKYCLQNFELPTNFKKPHFITRLKRFLFER</sequence>
<accession>A0ABZ2CPY3</accession>
<dbReference type="InterPro" id="IPR025501">
    <property type="entry name" value="MinD_FleN"/>
</dbReference>
<dbReference type="Pfam" id="PF10609">
    <property type="entry name" value="ParA"/>
    <property type="match status" value="1"/>
</dbReference>
<dbReference type="SUPFAM" id="SSF52540">
    <property type="entry name" value="P-loop containing nucleoside triphosphate hydrolases"/>
    <property type="match status" value="1"/>
</dbReference>
<evidence type="ECO:0000256" key="2">
    <source>
        <dbReference type="ARBA" id="ARBA00022840"/>
    </source>
</evidence>
<organism evidence="3 4">
    <name type="scientific">Niallia oryzisoli</name>
    <dbReference type="NCBI Taxonomy" id="1737571"/>
    <lineage>
        <taxon>Bacteria</taxon>
        <taxon>Bacillati</taxon>
        <taxon>Bacillota</taxon>
        <taxon>Bacilli</taxon>
        <taxon>Bacillales</taxon>
        <taxon>Bacillaceae</taxon>
        <taxon>Niallia</taxon>
    </lineage>
</organism>
<protein>
    <submittedName>
        <fullName evidence="3">MinD/ParA family protein</fullName>
    </submittedName>
</protein>
<keyword evidence="4" id="KW-1185">Reference proteome</keyword>
<dbReference type="InterPro" id="IPR027417">
    <property type="entry name" value="P-loop_NTPase"/>
</dbReference>
<gene>
    <name evidence="3" type="ORF">R4Z09_09425</name>
</gene>
<dbReference type="Proteomes" id="UP001357223">
    <property type="component" value="Chromosome"/>
</dbReference>
<reference evidence="3 4" key="1">
    <citation type="submission" date="2023-10" db="EMBL/GenBank/DDBJ databases">
        <title>Niallia locisalis sp.nov. isolated from a salt pond sample.</title>
        <authorList>
            <person name="Li X.-J."/>
            <person name="Dong L."/>
        </authorList>
    </citation>
    <scope>NUCLEOTIDE SEQUENCE [LARGE SCALE GENOMIC DNA]</scope>
    <source>
        <strain evidence="3 4">DSM 29761</strain>
    </source>
</reference>
<dbReference type="Gene3D" id="3.40.50.300">
    <property type="entry name" value="P-loop containing nucleotide triphosphate hydrolases"/>
    <property type="match status" value="1"/>
</dbReference>
<keyword evidence="2" id="KW-0067">ATP-binding</keyword>
<dbReference type="CDD" id="cd02038">
    <property type="entry name" value="FlhG-like"/>
    <property type="match status" value="1"/>
</dbReference>
<evidence type="ECO:0000256" key="1">
    <source>
        <dbReference type="ARBA" id="ARBA00022741"/>
    </source>
</evidence>
<dbReference type="PIRSF" id="PIRSF003092">
    <property type="entry name" value="MinD"/>
    <property type="match status" value="1"/>
</dbReference>
<keyword evidence="1" id="KW-0547">Nucleotide-binding</keyword>
<dbReference type="EMBL" id="CP137640">
    <property type="protein sequence ID" value="WVX83179.1"/>
    <property type="molecule type" value="Genomic_DNA"/>
</dbReference>
<dbReference type="InterPro" id="IPR033756">
    <property type="entry name" value="YlxH/NBP35"/>
</dbReference>
<dbReference type="InterPro" id="IPR050625">
    <property type="entry name" value="ParA/MinD_ATPase"/>
</dbReference>
<evidence type="ECO:0000313" key="4">
    <source>
        <dbReference type="Proteomes" id="UP001357223"/>
    </source>
</evidence>
<dbReference type="InterPro" id="IPR033875">
    <property type="entry name" value="FlhG"/>
</dbReference>
<dbReference type="PANTHER" id="PTHR43384:SF4">
    <property type="entry name" value="CELLULOSE BIOSYNTHESIS PROTEIN BCSQ-RELATED"/>
    <property type="match status" value="1"/>
</dbReference>
<proteinExistence type="predicted"/>
<evidence type="ECO:0000313" key="3">
    <source>
        <dbReference type="EMBL" id="WVX83179.1"/>
    </source>
</evidence>